<keyword evidence="5 6" id="KW-0472">Membrane</keyword>
<proteinExistence type="inferred from homology"/>
<keyword evidence="6" id="KW-0808">Transferase</keyword>
<organism evidence="7 8">
    <name type="scientific">Coralloluteibacterium thermophilum</name>
    <dbReference type="NCBI Taxonomy" id="2707049"/>
    <lineage>
        <taxon>Bacteria</taxon>
        <taxon>Pseudomonadati</taxon>
        <taxon>Pseudomonadota</taxon>
        <taxon>Gammaproteobacteria</taxon>
        <taxon>Lysobacterales</taxon>
        <taxon>Lysobacteraceae</taxon>
        <taxon>Coralloluteibacterium</taxon>
    </lineage>
</organism>
<dbReference type="NCBIfam" id="TIGR02210">
    <property type="entry name" value="rodA_shape"/>
    <property type="match status" value="1"/>
</dbReference>
<evidence type="ECO:0000256" key="5">
    <source>
        <dbReference type="ARBA" id="ARBA00023136"/>
    </source>
</evidence>
<comment type="function">
    <text evidence="6">Peptidoglycan polymerase that is essential for cell wall elongation.</text>
</comment>
<evidence type="ECO:0000313" key="8">
    <source>
        <dbReference type="Proteomes" id="UP001595892"/>
    </source>
</evidence>
<reference evidence="8" key="1">
    <citation type="journal article" date="2019" name="Int. J. Syst. Evol. Microbiol.">
        <title>The Global Catalogue of Microorganisms (GCM) 10K type strain sequencing project: providing services to taxonomists for standard genome sequencing and annotation.</title>
        <authorList>
            <consortium name="The Broad Institute Genomics Platform"/>
            <consortium name="The Broad Institute Genome Sequencing Center for Infectious Disease"/>
            <person name="Wu L."/>
            <person name="Ma J."/>
        </authorList>
    </citation>
    <scope>NUCLEOTIDE SEQUENCE [LARGE SCALE GENOMIC DNA]</scope>
    <source>
        <strain evidence="8">CGMCC 1.13574</strain>
    </source>
</reference>
<evidence type="ECO:0000256" key="1">
    <source>
        <dbReference type="ARBA" id="ARBA00004141"/>
    </source>
</evidence>
<sequence>MSAVFVQPVRLVARAVGNLDLFLLVVLLALMGIGLAVLHSAGADGGALMRSQAARFGVGLVILAVLSRISPVRLRTWTPWLFAGSLLLLMAVPIVGTGGSGRRWLYLGAFYLQPSELMKLTVPMMVAWVLHRAALPPRLPTLVQCAAVIGVPVVLIVMQPDLGTGLLIGLSGAFAVYLAGLSWWYMGAGALAAAAAGVLMWMFGLREYQKNRLLTFVDPERDPLGTGWNILQSKIAVGSGGPTGKGWGQSTQAHLDFLPEQTTDFAFAVLAEEFGWIGVCLVLLLFVVVLARCLWIASQARDSYARLLAGALAMTALMYVLVNGGMVAGLLPVVGAPMPLVSYGGTSAVSILAGFGIIMSVHAHKRFIGG</sequence>
<comment type="similarity">
    <text evidence="6">Belongs to the SEDS family. MrdB/RodA subfamily.</text>
</comment>
<keyword evidence="6" id="KW-0997">Cell inner membrane</keyword>
<feature type="transmembrane region" description="Helical" evidence="6">
    <location>
        <begin position="340"/>
        <end position="361"/>
    </location>
</feature>
<keyword evidence="6" id="KW-1003">Cell membrane</keyword>
<feature type="transmembrane region" description="Helical" evidence="6">
    <location>
        <begin position="53"/>
        <end position="71"/>
    </location>
</feature>
<feature type="transmembrane region" description="Helical" evidence="6">
    <location>
        <begin position="21"/>
        <end position="41"/>
    </location>
</feature>
<comment type="pathway">
    <text evidence="6">Cell wall biogenesis; peptidoglycan biosynthesis.</text>
</comment>
<dbReference type="HAMAP" id="MF_02079">
    <property type="entry name" value="PGT_RodA"/>
    <property type="match status" value="1"/>
</dbReference>
<keyword evidence="6" id="KW-0328">Glycosyltransferase</keyword>
<feature type="transmembrane region" description="Helical" evidence="6">
    <location>
        <begin position="307"/>
        <end position="334"/>
    </location>
</feature>
<name>A0ABV9NLI6_9GAMM</name>
<evidence type="ECO:0000256" key="2">
    <source>
        <dbReference type="ARBA" id="ARBA00022692"/>
    </source>
</evidence>
<dbReference type="InterPro" id="IPR001182">
    <property type="entry name" value="FtsW/RodA"/>
</dbReference>
<dbReference type="EC" id="2.4.99.28" evidence="6"/>
<protein>
    <recommendedName>
        <fullName evidence="6">Peptidoglycan glycosyltransferase MrdB</fullName>
        <shortName evidence="6">PGT</shortName>
        <ecNumber evidence="6">2.4.99.28</ecNumber>
    </recommendedName>
    <alternativeName>
        <fullName evidence="6">Cell elongation protein RodA</fullName>
    </alternativeName>
    <alternativeName>
        <fullName evidence="6">Cell wall polymerase</fullName>
    </alternativeName>
    <alternativeName>
        <fullName evidence="6">Peptidoglycan polymerase</fullName>
        <shortName evidence="6">PG polymerase</shortName>
    </alternativeName>
</protein>
<evidence type="ECO:0000256" key="6">
    <source>
        <dbReference type="HAMAP-Rule" id="MF_02079"/>
    </source>
</evidence>
<gene>
    <name evidence="6 7" type="primary">rodA</name>
    <name evidence="6" type="synonym">mrdB</name>
    <name evidence="7" type="ORF">ACFO3Q_13565</name>
</gene>
<accession>A0ABV9NLI6</accession>
<keyword evidence="4 6" id="KW-1133">Transmembrane helix</keyword>
<keyword evidence="3 6" id="KW-0133">Cell shape</keyword>
<evidence type="ECO:0000313" key="7">
    <source>
        <dbReference type="EMBL" id="MFC4729197.1"/>
    </source>
</evidence>
<dbReference type="PANTHER" id="PTHR30474:SF1">
    <property type="entry name" value="PEPTIDOGLYCAN GLYCOSYLTRANSFERASE MRDB"/>
    <property type="match status" value="1"/>
</dbReference>
<feature type="transmembrane region" description="Helical" evidence="6">
    <location>
        <begin position="274"/>
        <end position="295"/>
    </location>
</feature>
<dbReference type="InterPro" id="IPR011923">
    <property type="entry name" value="RodA/MrdB"/>
</dbReference>
<dbReference type="PANTHER" id="PTHR30474">
    <property type="entry name" value="CELL CYCLE PROTEIN"/>
    <property type="match status" value="1"/>
</dbReference>
<keyword evidence="8" id="KW-1185">Reference proteome</keyword>
<keyword evidence="6" id="KW-0573">Peptidoglycan synthesis</keyword>
<comment type="catalytic activity">
    <reaction evidence="6">
        <text>[GlcNAc-(1-&gt;4)-Mur2Ac(oyl-L-Ala-gamma-D-Glu-L-Lys-D-Ala-D-Ala)](n)-di-trans,octa-cis-undecaprenyl diphosphate + beta-D-GlcNAc-(1-&gt;4)-Mur2Ac(oyl-L-Ala-gamma-D-Glu-L-Lys-D-Ala-D-Ala)-di-trans,octa-cis-undecaprenyl diphosphate = [GlcNAc-(1-&gt;4)-Mur2Ac(oyl-L-Ala-gamma-D-Glu-L-Lys-D-Ala-D-Ala)](n+1)-di-trans,octa-cis-undecaprenyl diphosphate + di-trans,octa-cis-undecaprenyl diphosphate + H(+)</text>
        <dbReference type="Rhea" id="RHEA:23708"/>
        <dbReference type="Rhea" id="RHEA-COMP:9602"/>
        <dbReference type="Rhea" id="RHEA-COMP:9603"/>
        <dbReference type="ChEBI" id="CHEBI:15378"/>
        <dbReference type="ChEBI" id="CHEBI:58405"/>
        <dbReference type="ChEBI" id="CHEBI:60033"/>
        <dbReference type="ChEBI" id="CHEBI:78435"/>
        <dbReference type="EC" id="2.4.99.28"/>
    </reaction>
</comment>
<comment type="subcellular location">
    <subcellularLocation>
        <location evidence="6">Cell inner membrane</location>
        <topology evidence="6">Multi-pass membrane protein</topology>
    </subcellularLocation>
    <subcellularLocation>
        <location evidence="1">Membrane</location>
        <topology evidence="1">Multi-pass membrane protein</topology>
    </subcellularLocation>
</comment>
<dbReference type="EMBL" id="JBHSGG010000039">
    <property type="protein sequence ID" value="MFC4729197.1"/>
    <property type="molecule type" value="Genomic_DNA"/>
</dbReference>
<feature type="transmembrane region" description="Helical" evidence="6">
    <location>
        <begin position="170"/>
        <end position="203"/>
    </location>
</feature>
<dbReference type="Pfam" id="PF01098">
    <property type="entry name" value="FTSW_RODA_SPOVE"/>
    <property type="match status" value="1"/>
</dbReference>
<evidence type="ECO:0000256" key="3">
    <source>
        <dbReference type="ARBA" id="ARBA00022960"/>
    </source>
</evidence>
<keyword evidence="2 6" id="KW-0812">Transmembrane</keyword>
<dbReference type="Proteomes" id="UP001595892">
    <property type="component" value="Unassembled WGS sequence"/>
</dbReference>
<dbReference type="RefSeq" id="WP_377005270.1">
    <property type="nucleotide sequence ID" value="NZ_JBHSGG010000039.1"/>
</dbReference>
<evidence type="ECO:0000256" key="4">
    <source>
        <dbReference type="ARBA" id="ARBA00022989"/>
    </source>
</evidence>
<comment type="caution">
    <text evidence="7">The sequence shown here is derived from an EMBL/GenBank/DDBJ whole genome shotgun (WGS) entry which is preliminary data.</text>
</comment>
<feature type="transmembrane region" description="Helical" evidence="6">
    <location>
        <begin position="77"/>
        <end position="96"/>
    </location>
</feature>
<keyword evidence="6" id="KW-0961">Cell wall biogenesis/degradation</keyword>